<dbReference type="RefSeq" id="WP_144249122.1">
    <property type="nucleotide sequence ID" value="NZ_VLPK01000002.1"/>
</dbReference>
<sequence length="165" mass="18330">MKRVLLLVFCLSAFLFSCKKSGIAPANTIVATVDGVTKTYVVEPIITFAPVNQLIFDGYVNHDQKADWISIWLDASAPITTKSYDLGSSYIDAGYSPANPSDSGRVYYNTDDKYLYDYNFTVTIKSIKGNNIQGTFSGQLLGLFRKSVISVDGRFNINVERRNVN</sequence>
<feature type="signal peptide" evidence="1">
    <location>
        <begin position="1"/>
        <end position="26"/>
    </location>
</feature>
<dbReference type="PROSITE" id="PS51257">
    <property type="entry name" value="PROKAR_LIPOPROTEIN"/>
    <property type="match status" value="1"/>
</dbReference>
<comment type="caution">
    <text evidence="2">The sequence shown here is derived from an EMBL/GenBank/DDBJ whole genome shotgun (WGS) entry which is preliminary data.</text>
</comment>
<protein>
    <submittedName>
        <fullName evidence="2">Uncharacterized protein</fullName>
    </submittedName>
</protein>
<keyword evidence="1" id="KW-0732">Signal</keyword>
<keyword evidence="3" id="KW-1185">Reference proteome</keyword>
<evidence type="ECO:0000256" key="1">
    <source>
        <dbReference type="SAM" id="SignalP"/>
    </source>
</evidence>
<proteinExistence type="predicted"/>
<dbReference type="OrthoDB" id="1494942at2"/>
<dbReference type="EMBL" id="VLPK01000002">
    <property type="protein sequence ID" value="TSJ41085.1"/>
    <property type="molecule type" value="Genomic_DNA"/>
</dbReference>
<feature type="chain" id="PRO_5021982388" evidence="1">
    <location>
        <begin position="27"/>
        <end position="165"/>
    </location>
</feature>
<dbReference type="Proteomes" id="UP000318733">
    <property type="component" value="Unassembled WGS sequence"/>
</dbReference>
<evidence type="ECO:0000313" key="3">
    <source>
        <dbReference type="Proteomes" id="UP000318733"/>
    </source>
</evidence>
<organism evidence="2 3">
    <name type="scientific">Mucilaginibacter corticis</name>
    <dbReference type="NCBI Taxonomy" id="2597670"/>
    <lineage>
        <taxon>Bacteria</taxon>
        <taxon>Pseudomonadati</taxon>
        <taxon>Bacteroidota</taxon>
        <taxon>Sphingobacteriia</taxon>
        <taxon>Sphingobacteriales</taxon>
        <taxon>Sphingobacteriaceae</taxon>
        <taxon>Mucilaginibacter</taxon>
    </lineage>
</organism>
<dbReference type="AlphaFoldDB" id="A0A556MMH9"/>
<evidence type="ECO:0000313" key="2">
    <source>
        <dbReference type="EMBL" id="TSJ41085.1"/>
    </source>
</evidence>
<name>A0A556MMH9_9SPHI</name>
<gene>
    <name evidence="2" type="ORF">FO440_15260</name>
</gene>
<accession>A0A556MMH9</accession>
<reference evidence="2 3" key="1">
    <citation type="submission" date="2019-07" db="EMBL/GenBank/DDBJ databases">
        <authorList>
            <person name="Huq M.A."/>
        </authorList>
    </citation>
    <scope>NUCLEOTIDE SEQUENCE [LARGE SCALE GENOMIC DNA]</scope>
    <source>
        <strain evidence="2 3">MAH-19</strain>
    </source>
</reference>